<organism evidence="2 3">
    <name type="scientific">Fusobacterium necrophorum DJ-2</name>
    <dbReference type="NCBI Taxonomy" id="1441737"/>
    <lineage>
        <taxon>Bacteria</taxon>
        <taxon>Fusobacteriati</taxon>
        <taxon>Fusobacteriota</taxon>
        <taxon>Fusobacteriia</taxon>
        <taxon>Fusobacteriales</taxon>
        <taxon>Fusobacteriaceae</taxon>
        <taxon>Fusobacterium</taxon>
    </lineage>
</organism>
<gene>
    <name evidence="2" type="ORF">FUSO8_02815</name>
</gene>
<dbReference type="InterPro" id="IPR018004">
    <property type="entry name" value="KilA/APSES_HTH"/>
</dbReference>
<dbReference type="AlphaFoldDB" id="A0AB73C4K2"/>
<reference evidence="2 3" key="1">
    <citation type="submission" date="2014-01" db="EMBL/GenBank/DDBJ databases">
        <title>Comparative genomics of Fusobacterium necrophorum wild isolates.</title>
        <authorList>
            <person name="Kittichotirat W."/>
            <person name="Bumgarner R.E."/>
            <person name="Lawrence P."/>
        </authorList>
    </citation>
    <scope>NUCLEOTIDE SEQUENCE [LARGE SCALE GENOMIC DNA]</scope>
    <source>
        <strain evidence="2 3">DJ-2</strain>
    </source>
</reference>
<dbReference type="GO" id="GO:0003677">
    <property type="term" value="F:DNA binding"/>
    <property type="evidence" value="ECO:0007669"/>
    <property type="project" value="UniProtKB-KW"/>
</dbReference>
<evidence type="ECO:0000313" key="2">
    <source>
        <dbReference type="EMBL" id="KDE72974.1"/>
    </source>
</evidence>
<dbReference type="Proteomes" id="UP000027058">
    <property type="component" value="Unassembled WGS sequence"/>
</dbReference>
<sequence>MAKVKKETMEAKGFSIQIYTEDFKNDYISLTDIARYKNKEEPKDVVKNWLRVRDTIEFLGLWENIHNPNFKGVEFDSFRKESGSNAFTLSPQRWIENTNAIGMVSKSGRGGGTFAHPDIAMEFASWISPEFKLYIIQDYKRLKSDENSKLSLGWNLNREISKINYKIHTDAIKEYLLKDLTREQLSYKYASEADMLNVALFNKRAKQWHDENRT</sequence>
<proteinExistence type="predicted"/>
<dbReference type="InterPro" id="IPR017880">
    <property type="entry name" value="KilA_N"/>
</dbReference>
<comment type="caution">
    <text evidence="2">The sequence shown here is derived from an EMBL/GenBank/DDBJ whole genome shotgun (WGS) entry which is preliminary data.</text>
</comment>
<evidence type="ECO:0000259" key="1">
    <source>
        <dbReference type="PROSITE" id="PS51301"/>
    </source>
</evidence>
<dbReference type="SMART" id="SM01252">
    <property type="entry name" value="KilA-N"/>
    <property type="match status" value="1"/>
</dbReference>
<dbReference type="EMBL" id="JAAH01000033">
    <property type="protein sequence ID" value="KDE72974.1"/>
    <property type="molecule type" value="Genomic_DNA"/>
</dbReference>
<name>A0AB73C4K2_9FUSO</name>
<dbReference type="PROSITE" id="PS51301">
    <property type="entry name" value="KILA_N"/>
    <property type="match status" value="1"/>
</dbReference>
<keyword evidence="2" id="KW-0238">DNA-binding</keyword>
<accession>A0AB73C4K2</accession>
<dbReference type="Pfam" id="PF04383">
    <property type="entry name" value="KilA-N"/>
    <property type="match status" value="1"/>
</dbReference>
<feature type="domain" description="KilA-N" evidence="1">
    <location>
        <begin position="5"/>
        <end position="142"/>
    </location>
</feature>
<protein>
    <submittedName>
        <fullName evidence="2">DNA-binding protein</fullName>
    </submittedName>
</protein>
<evidence type="ECO:0000313" key="3">
    <source>
        <dbReference type="Proteomes" id="UP000027058"/>
    </source>
</evidence>